<dbReference type="RefSeq" id="WP_124952772.1">
    <property type="nucleotide sequence ID" value="NZ_RRCM01000002.1"/>
</dbReference>
<reference evidence="11 12" key="1">
    <citation type="submission" date="2018-11" db="EMBL/GenBank/DDBJ databases">
        <title>Genome sequencing of Lachnoanaerobaculum orale DSM 24553T.</title>
        <authorList>
            <person name="Kook J.-K."/>
            <person name="Park S.-N."/>
            <person name="Lim Y.K."/>
        </authorList>
    </citation>
    <scope>NUCLEOTIDE SEQUENCE [LARGE SCALE GENOMIC DNA]</scope>
    <source>
        <strain evidence="11 12">DSM 24553</strain>
    </source>
</reference>
<evidence type="ECO:0000256" key="5">
    <source>
        <dbReference type="ARBA" id="ARBA00022840"/>
    </source>
</evidence>
<feature type="binding site" evidence="9">
    <location>
        <begin position="245"/>
        <end position="246"/>
    </location>
    <ligand>
        <name>ATP</name>
        <dbReference type="ChEBI" id="CHEBI:30616"/>
    </ligand>
</feature>
<dbReference type="Pfam" id="PF00294">
    <property type="entry name" value="PfkB"/>
    <property type="match status" value="1"/>
</dbReference>
<dbReference type="AlphaFoldDB" id="A0A3P3Q143"/>
<dbReference type="SUPFAM" id="SSF53613">
    <property type="entry name" value="Ribokinase-like"/>
    <property type="match status" value="1"/>
</dbReference>
<dbReference type="PANTHER" id="PTHR10584:SF166">
    <property type="entry name" value="RIBOKINASE"/>
    <property type="match status" value="1"/>
</dbReference>
<feature type="binding site" evidence="9">
    <location>
        <position position="246"/>
    </location>
    <ligand>
        <name>substrate</name>
    </ligand>
</feature>
<dbReference type="InterPro" id="IPR011877">
    <property type="entry name" value="Ribokinase"/>
</dbReference>
<dbReference type="Proteomes" id="UP000276982">
    <property type="component" value="Unassembled WGS sequence"/>
</dbReference>
<gene>
    <name evidence="9" type="primary">rbsK</name>
    <name evidence="11" type="ORF">EHW90_10760</name>
</gene>
<dbReference type="UniPathway" id="UPA00916">
    <property type="reaction ID" value="UER00889"/>
</dbReference>
<feature type="binding site" evidence="9">
    <location>
        <position position="285"/>
    </location>
    <ligand>
        <name>K(+)</name>
        <dbReference type="ChEBI" id="CHEBI:29103"/>
    </ligand>
</feature>
<dbReference type="InterPro" id="IPR002139">
    <property type="entry name" value="Ribo/fructo_kinase"/>
</dbReference>
<comment type="similarity">
    <text evidence="9">Belongs to the carbohydrate kinase PfkB family. Ribokinase subfamily.</text>
</comment>
<keyword evidence="5 9" id="KW-0067">ATP-binding</keyword>
<evidence type="ECO:0000256" key="4">
    <source>
        <dbReference type="ARBA" id="ARBA00022777"/>
    </source>
</evidence>
<evidence type="ECO:0000256" key="6">
    <source>
        <dbReference type="ARBA" id="ARBA00022842"/>
    </source>
</evidence>
<dbReference type="Gene3D" id="3.40.1190.20">
    <property type="match status" value="1"/>
</dbReference>
<keyword evidence="3 9" id="KW-0547">Nucleotide-binding</keyword>
<evidence type="ECO:0000256" key="1">
    <source>
        <dbReference type="ARBA" id="ARBA00022679"/>
    </source>
</evidence>
<comment type="subcellular location">
    <subcellularLocation>
        <location evidence="9">Cytoplasm</location>
    </subcellularLocation>
</comment>
<feature type="binding site" evidence="9">
    <location>
        <begin position="10"/>
        <end position="12"/>
    </location>
    <ligand>
        <name>substrate</name>
    </ligand>
</feature>
<comment type="pathway">
    <text evidence="9">Carbohydrate metabolism; D-ribose degradation; D-ribose 5-phosphate from beta-D-ribopyranose: step 2/2.</text>
</comment>
<keyword evidence="8 9" id="KW-0119">Carbohydrate metabolism</keyword>
<evidence type="ECO:0000259" key="10">
    <source>
        <dbReference type="Pfam" id="PF00294"/>
    </source>
</evidence>
<evidence type="ECO:0000256" key="7">
    <source>
        <dbReference type="ARBA" id="ARBA00022958"/>
    </source>
</evidence>
<keyword evidence="12" id="KW-1185">Reference proteome</keyword>
<feature type="binding site" evidence="9">
    <location>
        <position position="281"/>
    </location>
    <ligand>
        <name>K(+)</name>
        <dbReference type="ChEBI" id="CHEBI:29103"/>
    </ligand>
</feature>
<feature type="binding site" evidence="9">
    <location>
        <position position="240"/>
    </location>
    <ligand>
        <name>K(+)</name>
        <dbReference type="ChEBI" id="CHEBI:29103"/>
    </ligand>
</feature>
<comment type="function">
    <text evidence="9">Catalyzes the phosphorylation of ribose at O-5 in a reaction requiring ATP and magnesium. The resulting D-ribose-5-phosphate can then be used either for sythesis of nucleotides, histidine, and tryptophan, or as a component of the pentose phosphate pathway.</text>
</comment>
<keyword evidence="4 9" id="KW-0418">Kinase</keyword>
<feature type="binding site" evidence="9">
    <location>
        <begin position="214"/>
        <end position="219"/>
    </location>
    <ligand>
        <name>ATP</name>
        <dbReference type="ChEBI" id="CHEBI:30616"/>
    </ligand>
</feature>
<feature type="binding site" evidence="9">
    <location>
        <position position="137"/>
    </location>
    <ligand>
        <name>substrate</name>
    </ligand>
</feature>
<keyword evidence="7 9" id="KW-0630">Potassium</keyword>
<proteinExistence type="inferred from homology"/>
<feature type="binding site" evidence="9">
    <location>
        <begin position="38"/>
        <end position="42"/>
    </location>
    <ligand>
        <name>substrate</name>
    </ligand>
</feature>
<keyword evidence="9" id="KW-0963">Cytoplasm</keyword>
<dbReference type="GO" id="GO:0019303">
    <property type="term" value="P:D-ribose catabolic process"/>
    <property type="evidence" value="ECO:0007669"/>
    <property type="project" value="UniProtKB-UniRule"/>
</dbReference>
<keyword evidence="6 9" id="KW-0460">Magnesium</keyword>
<comment type="activity regulation">
    <text evidence="9">Activated by a monovalent cation that binds near, but not in, the active site. The most likely occupant of the site in vivo is potassium. Ion binding induces a conformational change that may alter substrate affinity.</text>
</comment>
<feature type="binding site" evidence="9">
    <location>
        <position position="279"/>
    </location>
    <ligand>
        <name>K(+)</name>
        <dbReference type="ChEBI" id="CHEBI:29103"/>
    </ligand>
</feature>
<keyword evidence="2 9" id="KW-0479">Metal-binding</keyword>
<comment type="subunit">
    <text evidence="9">Homodimer.</text>
</comment>
<feature type="binding site" evidence="9">
    <location>
        <position position="180"/>
    </location>
    <ligand>
        <name>ATP</name>
        <dbReference type="ChEBI" id="CHEBI:30616"/>
    </ligand>
</feature>
<feature type="binding site" evidence="9">
    <location>
        <position position="276"/>
    </location>
    <ligand>
        <name>K(+)</name>
        <dbReference type="ChEBI" id="CHEBI:29103"/>
    </ligand>
</feature>
<feature type="binding site" evidence="9">
    <location>
        <position position="242"/>
    </location>
    <ligand>
        <name>K(+)</name>
        <dbReference type="ChEBI" id="CHEBI:29103"/>
    </ligand>
</feature>
<dbReference type="GO" id="GO:0005524">
    <property type="term" value="F:ATP binding"/>
    <property type="evidence" value="ECO:0007669"/>
    <property type="project" value="UniProtKB-UniRule"/>
</dbReference>
<evidence type="ECO:0000256" key="2">
    <source>
        <dbReference type="ARBA" id="ARBA00022723"/>
    </source>
</evidence>
<feature type="domain" description="Carbohydrate kinase PfkB" evidence="10">
    <location>
        <begin position="3"/>
        <end position="287"/>
    </location>
</feature>
<evidence type="ECO:0000256" key="3">
    <source>
        <dbReference type="ARBA" id="ARBA00022741"/>
    </source>
</evidence>
<evidence type="ECO:0000256" key="9">
    <source>
        <dbReference type="HAMAP-Rule" id="MF_01987"/>
    </source>
</evidence>
<dbReference type="EMBL" id="RRCM01000002">
    <property type="protein sequence ID" value="RRJ14179.1"/>
    <property type="molecule type" value="Genomic_DNA"/>
</dbReference>
<dbReference type="PANTHER" id="PTHR10584">
    <property type="entry name" value="SUGAR KINASE"/>
    <property type="match status" value="1"/>
</dbReference>
<dbReference type="GO" id="GO:0005737">
    <property type="term" value="C:cytoplasm"/>
    <property type="evidence" value="ECO:0007669"/>
    <property type="project" value="UniProtKB-SubCell"/>
</dbReference>
<evidence type="ECO:0000313" key="12">
    <source>
        <dbReference type="Proteomes" id="UP000276982"/>
    </source>
</evidence>
<protein>
    <recommendedName>
        <fullName evidence="9">Ribokinase</fullName>
        <shortName evidence="9">RK</shortName>
        <ecNumber evidence="9">2.7.1.15</ecNumber>
    </recommendedName>
</protein>
<comment type="cofactor">
    <cofactor evidence="9">
        <name>Mg(2+)</name>
        <dbReference type="ChEBI" id="CHEBI:18420"/>
    </cofactor>
    <text evidence="9">Requires a divalent cation, most likely magnesium in vivo, as an electrophilic catalyst to aid phosphoryl group transfer. It is the chelate of the metal and the nucleotide that is the actual substrate.</text>
</comment>
<name>A0A3P3Q143_9FIRM</name>
<sequence length="296" mass="32008">MKVLNFGSLNLDYVYDVDHFVREGETISSTDMNVFCGGKGLNQSVALAKAGIKVYHAGAVGSADGAMLLEALSNVGADISYIKRYDMSSGHAIIQKNRAGNNCILLYGGANQNIGIDFIKEVLKDFDKGDILLLQNEVSNLSFIIDEGYKRGMIIVLNPSPINEKIFECDLEKVEYLILNEIEAADILGASDTGEDELIEKLTKRFPGMKIVLTLGEKGSVYVDETQKIRQEIYKADVVDTTAAGDTFTGYFIAGLVAGIDVAASLKQAARAASITVSRKGASPSIPFAKEVCERQ</sequence>
<accession>A0A3P3Q143</accession>
<dbReference type="InterPro" id="IPR011611">
    <property type="entry name" value="PfkB_dom"/>
</dbReference>
<dbReference type="GO" id="GO:0046872">
    <property type="term" value="F:metal ion binding"/>
    <property type="evidence" value="ECO:0007669"/>
    <property type="project" value="UniProtKB-KW"/>
</dbReference>
<comment type="catalytic activity">
    <reaction evidence="9">
        <text>D-ribose + ATP = D-ribose 5-phosphate + ADP + H(+)</text>
        <dbReference type="Rhea" id="RHEA:13697"/>
        <dbReference type="ChEBI" id="CHEBI:15378"/>
        <dbReference type="ChEBI" id="CHEBI:30616"/>
        <dbReference type="ChEBI" id="CHEBI:47013"/>
        <dbReference type="ChEBI" id="CHEBI:78346"/>
        <dbReference type="ChEBI" id="CHEBI:456216"/>
        <dbReference type="EC" id="2.7.1.15"/>
    </reaction>
</comment>
<organism evidence="11 12">
    <name type="scientific">Lachnoanaerobaculum orale</name>
    <dbReference type="NCBI Taxonomy" id="979627"/>
    <lineage>
        <taxon>Bacteria</taxon>
        <taxon>Bacillati</taxon>
        <taxon>Bacillota</taxon>
        <taxon>Clostridia</taxon>
        <taxon>Lachnospirales</taxon>
        <taxon>Lachnospiraceae</taxon>
        <taxon>Lachnoanaerobaculum</taxon>
    </lineage>
</organism>
<evidence type="ECO:0000256" key="8">
    <source>
        <dbReference type="ARBA" id="ARBA00023277"/>
    </source>
</evidence>
<keyword evidence="1 9" id="KW-0808">Transferase</keyword>
<dbReference type="PRINTS" id="PR00990">
    <property type="entry name" value="RIBOKINASE"/>
</dbReference>
<evidence type="ECO:0000313" key="11">
    <source>
        <dbReference type="EMBL" id="RRJ14179.1"/>
    </source>
</evidence>
<dbReference type="GO" id="GO:0004747">
    <property type="term" value="F:ribokinase activity"/>
    <property type="evidence" value="ECO:0007669"/>
    <property type="project" value="UniProtKB-UniRule"/>
</dbReference>
<dbReference type="CDD" id="cd01174">
    <property type="entry name" value="ribokinase"/>
    <property type="match status" value="1"/>
</dbReference>
<comment type="caution">
    <text evidence="11">The sequence shown here is derived from an EMBL/GenBank/DDBJ whole genome shotgun (WGS) entry which is preliminary data.</text>
</comment>
<dbReference type="EC" id="2.7.1.15" evidence="9"/>
<dbReference type="InterPro" id="IPR029056">
    <property type="entry name" value="Ribokinase-like"/>
</dbReference>
<dbReference type="HAMAP" id="MF_01987">
    <property type="entry name" value="Ribokinase"/>
    <property type="match status" value="1"/>
</dbReference>
<feature type="active site" description="Proton acceptor" evidence="9">
    <location>
        <position position="246"/>
    </location>
</feature>
<comment type="caution">
    <text evidence="9">Lacks conserved residue(s) required for the propagation of feature annotation.</text>
</comment>